<comment type="caution">
    <text evidence="3">The sequence shown here is derived from an EMBL/GenBank/DDBJ whole genome shotgun (WGS) entry which is preliminary data.</text>
</comment>
<dbReference type="EMBL" id="JAGVRK010000001">
    <property type="protein sequence ID" value="MBS2969174.1"/>
    <property type="molecule type" value="Genomic_DNA"/>
</dbReference>
<sequence>MKKKIVIGFFLIFMMALSFSRGILAAEITEGNKDIVETAAEAGEFKILAAALEKAGLAETLKGAGPYTVFAPTDQAFEKLLQDLGITAEELLNRKDLKNILLYHVVPGKVLSSDLKNGMKVKTLAGKEVMISLDPVKVNNATVVKPDIEASNGVIHVIDTVLLP</sequence>
<organism evidence="3 4">
    <name type="scientific">Metabacillus flavus</name>
    <dbReference type="NCBI Taxonomy" id="2823519"/>
    <lineage>
        <taxon>Bacteria</taxon>
        <taxon>Bacillati</taxon>
        <taxon>Bacillota</taxon>
        <taxon>Bacilli</taxon>
        <taxon>Bacillales</taxon>
        <taxon>Bacillaceae</taxon>
        <taxon>Metabacillus</taxon>
    </lineage>
</organism>
<feature type="chain" id="PRO_5047487666" evidence="1">
    <location>
        <begin position="26"/>
        <end position="164"/>
    </location>
</feature>
<dbReference type="InterPro" id="IPR036378">
    <property type="entry name" value="FAS1_dom_sf"/>
</dbReference>
<dbReference type="SMART" id="SM00554">
    <property type="entry name" value="FAS1"/>
    <property type="match status" value="1"/>
</dbReference>
<dbReference type="Gene3D" id="2.30.180.10">
    <property type="entry name" value="FAS1 domain"/>
    <property type="match status" value="1"/>
</dbReference>
<evidence type="ECO:0000259" key="2">
    <source>
        <dbReference type="PROSITE" id="PS50213"/>
    </source>
</evidence>
<feature type="signal peptide" evidence="1">
    <location>
        <begin position="1"/>
        <end position="25"/>
    </location>
</feature>
<feature type="domain" description="FAS1" evidence="2">
    <location>
        <begin position="32"/>
        <end position="162"/>
    </location>
</feature>
<evidence type="ECO:0000256" key="1">
    <source>
        <dbReference type="SAM" id="SignalP"/>
    </source>
</evidence>
<gene>
    <name evidence="3" type="ORF">J9317_10410</name>
</gene>
<name>A0ABS5LEK7_9BACI</name>
<dbReference type="InterPro" id="IPR050904">
    <property type="entry name" value="Adhesion/Biosynth-related"/>
</dbReference>
<dbReference type="SUPFAM" id="SSF82153">
    <property type="entry name" value="FAS1 domain"/>
    <property type="match status" value="1"/>
</dbReference>
<evidence type="ECO:0000313" key="3">
    <source>
        <dbReference type="EMBL" id="MBS2969174.1"/>
    </source>
</evidence>
<dbReference type="RefSeq" id="WP_211558359.1">
    <property type="nucleotide sequence ID" value="NZ_JAGVRK010000001.1"/>
</dbReference>
<dbReference type="Pfam" id="PF02469">
    <property type="entry name" value="Fasciclin"/>
    <property type="match status" value="1"/>
</dbReference>
<protein>
    <submittedName>
        <fullName evidence="3">Fasciclin domain-containing protein</fullName>
    </submittedName>
</protein>
<dbReference type="Proteomes" id="UP000682403">
    <property type="component" value="Unassembled WGS sequence"/>
</dbReference>
<keyword evidence="1" id="KW-0732">Signal</keyword>
<evidence type="ECO:0000313" key="4">
    <source>
        <dbReference type="Proteomes" id="UP000682403"/>
    </source>
</evidence>
<keyword evidence="4" id="KW-1185">Reference proteome</keyword>
<dbReference type="PROSITE" id="PS50213">
    <property type="entry name" value="FAS1"/>
    <property type="match status" value="1"/>
</dbReference>
<dbReference type="PANTHER" id="PTHR10900">
    <property type="entry name" value="PERIOSTIN-RELATED"/>
    <property type="match status" value="1"/>
</dbReference>
<accession>A0ABS5LEK7</accession>
<proteinExistence type="predicted"/>
<reference evidence="3 4" key="1">
    <citation type="submission" date="2021-04" db="EMBL/GenBank/DDBJ databases">
        <title>Metabacillus sp. strain KIGAM252 whole genome sequence.</title>
        <authorList>
            <person name="Seo M.-J."/>
            <person name="Cho E.-S."/>
            <person name="Hwang C.Y."/>
            <person name="Yoon D.J."/>
        </authorList>
    </citation>
    <scope>NUCLEOTIDE SEQUENCE [LARGE SCALE GENOMIC DNA]</scope>
    <source>
        <strain evidence="3 4">KIGAM252</strain>
    </source>
</reference>
<dbReference type="InterPro" id="IPR000782">
    <property type="entry name" value="FAS1_domain"/>
</dbReference>
<dbReference type="PANTHER" id="PTHR10900:SF77">
    <property type="entry name" value="FI19380P1"/>
    <property type="match status" value="1"/>
</dbReference>